<dbReference type="SMART" id="SM00490">
    <property type="entry name" value="HELICc"/>
    <property type="match status" value="1"/>
</dbReference>
<dbReference type="InterPro" id="IPR044742">
    <property type="entry name" value="DEAD/DEAH_RhlB"/>
</dbReference>
<evidence type="ECO:0000256" key="6">
    <source>
        <dbReference type="ARBA" id="ARBA00022884"/>
    </source>
</evidence>
<dbReference type="PROSITE" id="PS51194">
    <property type="entry name" value="HELICASE_CTER"/>
    <property type="match status" value="1"/>
</dbReference>
<dbReference type="InterPro" id="IPR027417">
    <property type="entry name" value="P-loop_NTPase"/>
</dbReference>
<dbReference type="SMART" id="SM00487">
    <property type="entry name" value="DEXDc"/>
    <property type="match status" value="1"/>
</dbReference>
<feature type="domain" description="DEAD-box RNA helicase Q" evidence="10">
    <location>
        <begin position="4"/>
        <end position="32"/>
    </location>
</feature>
<accession>A0A382BBD6</accession>
<dbReference type="Pfam" id="PF00271">
    <property type="entry name" value="Helicase_C"/>
    <property type="match status" value="1"/>
</dbReference>
<feature type="compositionally biased region" description="Basic residues" evidence="7">
    <location>
        <begin position="414"/>
        <end position="435"/>
    </location>
</feature>
<evidence type="ECO:0008006" key="12">
    <source>
        <dbReference type="Google" id="ProtNLM"/>
    </source>
</evidence>
<evidence type="ECO:0000256" key="5">
    <source>
        <dbReference type="ARBA" id="ARBA00022840"/>
    </source>
</evidence>
<evidence type="ECO:0000256" key="3">
    <source>
        <dbReference type="ARBA" id="ARBA00022801"/>
    </source>
</evidence>
<feature type="domain" description="Helicase C-terminal" evidence="9">
    <location>
        <begin position="240"/>
        <end position="393"/>
    </location>
</feature>
<protein>
    <recommendedName>
        <fullName evidence="12">RNA helicase</fullName>
    </recommendedName>
</protein>
<reference evidence="11" key="1">
    <citation type="submission" date="2018-05" db="EMBL/GenBank/DDBJ databases">
        <authorList>
            <person name="Lanie J.A."/>
            <person name="Ng W.-L."/>
            <person name="Kazmierczak K.M."/>
            <person name="Andrzejewski T.M."/>
            <person name="Davidsen T.M."/>
            <person name="Wayne K.J."/>
            <person name="Tettelin H."/>
            <person name="Glass J.I."/>
            <person name="Rusch D."/>
            <person name="Podicherti R."/>
            <person name="Tsui H.-C.T."/>
            <person name="Winkler M.E."/>
        </authorList>
    </citation>
    <scope>NUCLEOTIDE SEQUENCE</scope>
</reference>
<evidence type="ECO:0000256" key="4">
    <source>
        <dbReference type="ARBA" id="ARBA00022806"/>
    </source>
</evidence>
<dbReference type="Pfam" id="PF00270">
    <property type="entry name" value="DEAD"/>
    <property type="match status" value="1"/>
</dbReference>
<dbReference type="GO" id="GO:0005829">
    <property type="term" value="C:cytosol"/>
    <property type="evidence" value="ECO:0007669"/>
    <property type="project" value="TreeGrafter"/>
</dbReference>
<dbReference type="Gene3D" id="3.40.50.300">
    <property type="entry name" value="P-loop containing nucleotide triphosphate hydrolases"/>
    <property type="match status" value="2"/>
</dbReference>
<dbReference type="GO" id="GO:0016787">
    <property type="term" value="F:hydrolase activity"/>
    <property type="evidence" value="ECO:0007669"/>
    <property type="project" value="UniProtKB-KW"/>
</dbReference>
<dbReference type="PANTHER" id="PTHR47959:SF10">
    <property type="entry name" value="ATP-DEPENDENT RNA HELICASE RHLB"/>
    <property type="match status" value="1"/>
</dbReference>
<feature type="region of interest" description="Disordered" evidence="7">
    <location>
        <begin position="391"/>
        <end position="435"/>
    </location>
</feature>
<keyword evidence="1" id="KW-0963">Cytoplasm</keyword>
<organism evidence="11">
    <name type="scientific">marine metagenome</name>
    <dbReference type="NCBI Taxonomy" id="408172"/>
    <lineage>
        <taxon>unclassified sequences</taxon>
        <taxon>metagenomes</taxon>
        <taxon>ecological metagenomes</taxon>
    </lineage>
</organism>
<evidence type="ECO:0000256" key="2">
    <source>
        <dbReference type="ARBA" id="ARBA00022741"/>
    </source>
</evidence>
<keyword evidence="2" id="KW-0547">Nucleotide-binding</keyword>
<dbReference type="InterPro" id="IPR050079">
    <property type="entry name" value="DEAD_box_RNA_helicase"/>
</dbReference>
<evidence type="ECO:0000259" key="10">
    <source>
        <dbReference type="PROSITE" id="PS51195"/>
    </source>
</evidence>
<name>A0A382BBD6_9ZZZZ</name>
<evidence type="ECO:0000259" key="9">
    <source>
        <dbReference type="PROSITE" id="PS51194"/>
    </source>
</evidence>
<dbReference type="PROSITE" id="PS00039">
    <property type="entry name" value="DEAD_ATP_HELICASE"/>
    <property type="match status" value="1"/>
</dbReference>
<dbReference type="GO" id="GO:0003723">
    <property type="term" value="F:RNA binding"/>
    <property type="evidence" value="ECO:0007669"/>
    <property type="project" value="UniProtKB-KW"/>
</dbReference>
<dbReference type="PROSITE" id="PS51192">
    <property type="entry name" value="HELICASE_ATP_BIND_1"/>
    <property type="match status" value="1"/>
</dbReference>
<proteinExistence type="inferred from homology"/>
<dbReference type="SUPFAM" id="SSF52540">
    <property type="entry name" value="P-loop containing nucleoside triphosphate hydrolases"/>
    <property type="match status" value="1"/>
</dbReference>
<keyword evidence="6" id="KW-0694">RNA-binding</keyword>
<dbReference type="InterPro" id="IPR011545">
    <property type="entry name" value="DEAD/DEAH_box_helicase_dom"/>
</dbReference>
<dbReference type="InterPro" id="IPR014014">
    <property type="entry name" value="RNA_helicase_DEAD_Q_motif"/>
</dbReference>
<dbReference type="EMBL" id="UINC01029039">
    <property type="protein sequence ID" value="SVB11096.1"/>
    <property type="molecule type" value="Genomic_DNA"/>
</dbReference>
<dbReference type="InterPro" id="IPR014001">
    <property type="entry name" value="Helicase_ATP-bd"/>
</dbReference>
<evidence type="ECO:0000256" key="7">
    <source>
        <dbReference type="SAM" id="MobiDB-lite"/>
    </source>
</evidence>
<keyword evidence="4" id="KW-0347">Helicase</keyword>
<evidence type="ECO:0000256" key="1">
    <source>
        <dbReference type="ARBA" id="ARBA00022490"/>
    </source>
</evidence>
<dbReference type="PANTHER" id="PTHR47959">
    <property type="entry name" value="ATP-DEPENDENT RNA HELICASE RHLE-RELATED"/>
    <property type="match status" value="1"/>
</dbReference>
<dbReference type="InterPro" id="IPR000629">
    <property type="entry name" value="RNA-helicase_DEAD-box_CS"/>
</dbReference>
<dbReference type="GO" id="GO:0005524">
    <property type="term" value="F:ATP binding"/>
    <property type="evidence" value="ECO:0007669"/>
    <property type="project" value="UniProtKB-KW"/>
</dbReference>
<dbReference type="HAMAP" id="MF_00661">
    <property type="entry name" value="DEAD_helicase_RhlB"/>
    <property type="match status" value="1"/>
</dbReference>
<evidence type="ECO:0000313" key="11">
    <source>
        <dbReference type="EMBL" id="SVB11096.1"/>
    </source>
</evidence>
<feature type="domain" description="Helicase ATP-binding" evidence="8">
    <location>
        <begin position="35"/>
        <end position="216"/>
    </location>
</feature>
<gene>
    <name evidence="11" type="ORF">METZ01_LOCUS163950</name>
</gene>
<dbReference type="GO" id="GO:0003724">
    <property type="term" value="F:RNA helicase activity"/>
    <property type="evidence" value="ECO:0007669"/>
    <property type="project" value="InterPro"/>
</dbReference>
<keyword evidence="5" id="KW-0067">ATP-binding</keyword>
<dbReference type="PROSITE" id="PS51195">
    <property type="entry name" value="Q_MOTIF"/>
    <property type="match status" value="1"/>
</dbReference>
<evidence type="ECO:0000259" key="8">
    <source>
        <dbReference type="PROSITE" id="PS51192"/>
    </source>
</evidence>
<dbReference type="CDD" id="cd00268">
    <property type="entry name" value="DEADc"/>
    <property type="match status" value="1"/>
</dbReference>
<keyword evidence="3" id="KW-0378">Hydrolase</keyword>
<dbReference type="InterPro" id="IPR023554">
    <property type="entry name" value="RNA_helicase_ATP-dep_RhlB"/>
</dbReference>
<dbReference type="InterPro" id="IPR001650">
    <property type="entry name" value="Helicase_C-like"/>
</dbReference>
<sequence length="435" mass="49624">MDQTKFESLPIPEVVLQGIRDANFKYCTSIQEKTLPISLLGKDVAGQAQTGTGKTAAFLITLFARLLSNPKPKPNGKGWVAPRALVIAPTRELARQIEIDAHLIGGHCKLSTICIYGGMDYERQRNQIKAGADIFIVTPGRIIDYYKQKLFSLKELEVLIIDEADRMFDMGFILDLRYLFRNCSPYHKRQSMLFSATLNHRVMELAYEHMNNPVKVMIEPEKAVVDDVKQLLYHVGLHEKFNLLLGLLKKESGEKVLIFCNTKMWAERLESLLRHNNYIAALISGDLHQKKRIRVLEDFKTGKLNILIATDVASRGIHVDNITHVINYDVPQDPEDYVHRIGRTARAGAKGTAITLCCENYALHLERVEQYLKNKIPVEWAEEELFLAAKEGAPSMKRRPPTKMGSRNQTLKLNQRRTTHKPKNQTRRPSSKTHF</sequence>
<dbReference type="AlphaFoldDB" id="A0A382BBD6"/>
<dbReference type="CDD" id="cd18787">
    <property type="entry name" value="SF2_C_DEAD"/>
    <property type="match status" value="1"/>
</dbReference>